<evidence type="ECO:0000313" key="3">
    <source>
        <dbReference type="Proteomes" id="UP001149165"/>
    </source>
</evidence>
<evidence type="ECO:0000313" key="2">
    <source>
        <dbReference type="EMBL" id="KAJ5083503.1"/>
    </source>
</evidence>
<feature type="transmembrane region" description="Helical" evidence="1">
    <location>
        <begin position="145"/>
        <end position="168"/>
    </location>
</feature>
<keyword evidence="3" id="KW-1185">Reference proteome</keyword>
<dbReference type="EMBL" id="JAPQKH010000008">
    <property type="protein sequence ID" value="KAJ5083503.1"/>
    <property type="molecule type" value="Genomic_DNA"/>
</dbReference>
<feature type="transmembrane region" description="Helical" evidence="1">
    <location>
        <begin position="101"/>
        <end position="125"/>
    </location>
</feature>
<feature type="transmembrane region" description="Helical" evidence="1">
    <location>
        <begin position="253"/>
        <end position="273"/>
    </location>
</feature>
<protein>
    <submittedName>
        <fullName evidence="2">Uncharacterized protein</fullName>
    </submittedName>
</protein>
<reference evidence="2" key="2">
    <citation type="journal article" date="2023" name="IMA Fungus">
        <title>Comparative genomic study of the Penicillium genus elucidates a diverse pangenome and 15 lateral gene transfer events.</title>
        <authorList>
            <person name="Petersen C."/>
            <person name="Sorensen T."/>
            <person name="Nielsen M.R."/>
            <person name="Sondergaard T.E."/>
            <person name="Sorensen J.L."/>
            <person name="Fitzpatrick D.A."/>
            <person name="Frisvad J.C."/>
            <person name="Nielsen K.L."/>
        </authorList>
    </citation>
    <scope>NUCLEOTIDE SEQUENCE</scope>
    <source>
        <strain evidence="2">IBT 30069</strain>
    </source>
</reference>
<feature type="transmembrane region" description="Helical" evidence="1">
    <location>
        <begin position="35"/>
        <end position="58"/>
    </location>
</feature>
<feature type="transmembrane region" description="Helical" evidence="1">
    <location>
        <begin position="224"/>
        <end position="247"/>
    </location>
</feature>
<feature type="transmembrane region" description="Helical" evidence="1">
    <location>
        <begin position="70"/>
        <end position="95"/>
    </location>
</feature>
<sequence length="322" mass="36896">MGILPRYDYSYYDNTNPWNEEVFVSYEELIYQKTFFVEVAFDCLILLALFSFAVWACTIRNGSGPQRATIVVLVMFLISQSLQVVPDIIYLAAVWVKQSYVIAYILNYIFALASYSLLFGVFYMIIHRSLDRLTDSDKPYLAVNVVHWVIVGIVAAVSIADFGLYAALTVKEVESDLTYKLLKTQNRLYVARCIIYFIVSFEVLAWSIFVAVKARTRQFLSNTPVNWIVASSLCWFGYNIMIIPSYLGVIEVVFQFVFVVGIFTGILLSIMNWHKLGGEEVYGPAPVQYPYNATQGGYQYPQGYQHQSYQQPQGYVQQQPTY</sequence>
<dbReference type="OrthoDB" id="4504921at2759"/>
<dbReference type="Proteomes" id="UP001149165">
    <property type="component" value="Unassembled WGS sequence"/>
</dbReference>
<evidence type="ECO:0000256" key="1">
    <source>
        <dbReference type="SAM" id="Phobius"/>
    </source>
</evidence>
<keyword evidence="1" id="KW-0472">Membrane</keyword>
<name>A0A9W9JVW4_9EURO</name>
<reference evidence="2" key="1">
    <citation type="submission" date="2022-11" db="EMBL/GenBank/DDBJ databases">
        <authorList>
            <person name="Petersen C."/>
        </authorList>
    </citation>
    <scope>NUCLEOTIDE SEQUENCE</scope>
    <source>
        <strain evidence="2">IBT 30069</strain>
    </source>
</reference>
<dbReference type="AlphaFoldDB" id="A0A9W9JVW4"/>
<accession>A0A9W9JVW4</accession>
<keyword evidence="1" id="KW-0812">Transmembrane</keyword>
<keyword evidence="1" id="KW-1133">Transmembrane helix</keyword>
<gene>
    <name evidence="2" type="ORF">N7456_012930</name>
</gene>
<feature type="transmembrane region" description="Helical" evidence="1">
    <location>
        <begin position="188"/>
        <end position="212"/>
    </location>
</feature>
<organism evidence="2 3">
    <name type="scientific">Penicillium angulare</name>
    <dbReference type="NCBI Taxonomy" id="116970"/>
    <lineage>
        <taxon>Eukaryota</taxon>
        <taxon>Fungi</taxon>
        <taxon>Dikarya</taxon>
        <taxon>Ascomycota</taxon>
        <taxon>Pezizomycotina</taxon>
        <taxon>Eurotiomycetes</taxon>
        <taxon>Eurotiomycetidae</taxon>
        <taxon>Eurotiales</taxon>
        <taxon>Aspergillaceae</taxon>
        <taxon>Penicillium</taxon>
    </lineage>
</organism>
<proteinExistence type="predicted"/>
<comment type="caution">
    <text evidence="2">The sequence shown here is derived from an EMBL/GenBank/DDBJ whole genome shotgun (WGS) entry which is preliminary data.</text>
</comment>